<sequence>MQSWWYITIAIVGEVLGTSALKSANNFTNPLPSLVVVVGYGLAFYFLSLALKTIPVGLAYAVWAGLGIVLVALIAWVVHGQALDAWAFLGIALIVAGVLVLNLLSRTSVH</sequence>
<reference evidence="10 11" key="1">
    <citation type="submission" date="2019-07" db="EMBL/GenBank/DDBJ databases">
        <title>Complete genome sequence of Comamonas sp. NLF 7-7 isolated from livestock.</title>
        <authorList>
            <person name="Kim D.H."/>
            <person name="Kim J.G."/>
        </authorList>
    </citation>
    <scope>NUCLEOTIDE SEQUENCE [LARGE SCALE GENOMIC DNA]</scope>
    <source>
        <strain evidence="10 11">NLF 7-7</strain>
    </source>
</reference>
<accession>A0A5B8RW47</accession>
<keyword evidence="3" id="KW-1003">Cell membrane</keyword>
<keyword evidence="2" id="KW-0813">Transport</keyword>
<evidence type="ECO:0000256" key="1">
    <source>
        <dbReference type="ARBA" id="ARBA00004651"/>
    </source>
</evidence>
<comment type="similarity">
    <text evidence="7 8">Belongs to the drug/metabolite transporter (DMT) superfamily. Small multidrug resistance (SMR) (TC 2.A.7.1) family.</text>
</comment>
<dbReference type="OrthoDB" id="9808638at2"/>
<keyword evidence="4 8" id="KW-0812">Transmembrane</keyword>
<dbReference type="GO" id="GO:1990961">
    <property type="term" value="P:xenobiotic detoxification by transmembrane export across the plasma membrane"/>
    <property type="evidence" value="ECO:0007669"/>
    <property type="project" value="UniProtKB-ARBA"/>
</dbReference>
<dbReference type="GO" id="GO:0005886">
    <property type="term" value="C:plasma membrane"/>
    <property type="evidence" value="ECO:0007669"/>
    <property type="project" value="UniProtKB-SubCell"/>
</dbReference>
<evidence type="ECO:0000256" key="8">
    <source>
        <dbReference type="RuleBase" id="RU003942"/>
    </source>
</evidence>
<evidence type="ECO:0000256" key="6">
    <source>
        <dbReference type="ARBA" id="ARBA00023136"/>
    </source>
</evidence>
<dbReference type="Proteomes" id="UP000321199">
    <property type="component" value="Chromosome"/>
</dbReference>
<proteinExistence type="inferred from homology"/>
<dbReference type="SUPFAM" id="SSF103481">
    <property type="entry name" value="Multidrug resistance efflux transporter EmrE"/>
    <property type="match status" value="1"/>
</dbReference>
<dbReference type="Gene3D" id="1.10.3730.20">
    <property type="match status" value="1"/>
</dbReference>
<dbReference type="FunFam" id="1.10.3730.20:FF:000001">
    <property type="entry name" value="Quaternary ammonium compound resistance transporter SugE"/>
    <property type="match status" value="1"/>
</dbReference>
<evidence type="ECO:0000313" key="11">
    <source>
        <dbReference type="Proteomes" id="UP000321199"/>
    </source>
</evidence>
<dbReference type="InterPro" id="IPR000390">
    <property type="entry name" value="Small_drug/metabolite_transptr"/>
</dbReference>
<dbReference type="Pfam" id="PF00893">
    <property type="entry name" value="Multi_Drug_Res"/>
    <property type="match status" value="1"/>
</dbReference>
<evidence type="ECO:0000256" key="7">
    <source>
        <dbReference type="ARBA" id="ARBA00038032"/>
    </source>
</evidence>
<evidence type="ECO:0000256" key="5">
    <source>
        <dbReference type="ARBA" id="ARBA00022989"/>
    </source>
</evidence>
<keyword evidence="5 9" id="KW-1133">Transmembrane helix</keyword>
<keyword evidence="6 9" id="KW-0472">Membrane</keyword>
<dbReference type="PANTHER" id="PTHR30561">
    <property type="entry name" value="SMR FAMILY PROTON-DEPENDENT DRUG EFFLUX TRANSPORTER SUGE"/>
    <property type="match status" value="1"/>
</dbReference>
<feature type="transmembrane region" description="Helical" evidence="9">
    <location>
        <begin position="85"/>
        <end position="104"/>
    </location>
</feature>
<dbReference type="AlphaFoldDB" id="A0A5B8RW47"/>
<evidence type="ECO:0000256" key="4">
    <source>
        <dbReference type="ARBA" id="ARBA00022692"/>
    </source>
</evidence>
<gene>
    <name evidence="10" type="ORF">FOZ74_07765</name>
</gene>
<evidence type="ECO:0000256" key="3">
    <source>
        <dbReference type="ARBA" id="ARBA00022475"/>
    </source>
</evidence>
<evidence type="ECO:0000313" key="10">
    <source>
        <dbReference type="EMBL" id="QEA12932.1"/>
    </source>
</evidence>
<dbReference type="EMBL" id="CP042344">
    <property type="protein sequence ID" value="QEA12932.1"/>
    <property type="molecule type" value="Genomic_DNA"/>
</dbReference>
<evidence type="ECO:0000256" key="9">
    <source>
        <dbReference type="SAM" id="Phobius"/>
    </source>
</evidence>
<comment type="subcellular location">
    <subcellularLocation>
        <location evidence="1 8">Cell membrane</location>
        <topology evidence="1 8">Multi-pass membrane protein</topology>
    </subcellularLocation>
</comment>
<dbReference type="InterPro" id="IPR037185">
    <property type="entry name" value="EmrE-like"/>
</dbReference>
<dbReference type="InterPro" id="IPR045324">
    <property type="entry name" value="Small_multidrug_res"/>
</dbReference>
<feature type="transmembrane region" description="Helical" evidence="9">
    <location>
        <begin position="58"/>
        <end position="79"/>
    </location>
</feature>
<feature type="transmembrane region" description="Helical" evidence="9">
    <location>
        <begin position="31"/>
        <end position="51"/>
    </location>
</feature>
<organism evidence="10 11">
    <name type="scientific">Comamonas flocculans</name>
    <dbReference type="NCBI Taxonomy" id="2597701"/>
    <lineage>
        <taxon>Bacteria</taxon>
        <taxon>Pseudomonadati</taxon>
        <taxon>Pseudomonadota</taxon>
        <taxon>Betaproteobacteria</taxon>
        <taxon>Burkholderiales</taxon>
        <taxon>Comamonadaceae</taxon>
        <taxon>Comamonas</taxon>
    </lineage>
</organism>
<keyword evidence="11" id="KW-1185">Reference proteome</keyword>
<dbReference type="KEGG" id="cof:FOZ74_07765"/>
<protein>
    <submittedName>
        <fullName evidence="10">Multidrug efflux SMR transporter</fullName>
    </submittedName>
</protein>
<evidence type="ECO:0000256" key="2">
    <source>
        <dbReference type="ARBA" id="ARBA00022448"/>
    </source>
</evidence>
<name>A0A5B8RW47_9BURK</name>
<dbReference type="GO" id="GO:0022857">
    <property type="term" value="F:transmembrane transporter activity"/>
    <property type="evidence" value="ECO:0007669"/>
    <property type="project" value="InterPro"/>
</dbReference>
<dbReference type="RefSeq" id="WP_146912525.1">
    <property type="nucleotide sequence ID" value="NZ_CP042344.1"/>
</dbReference>
<dbReference type="PANTHER" id="PTHR30561:SF1">
    <property type="entry name" value="MULTIDRUG TRANSPORTER EMRE"/>
    <property type="match status" value="1"/>
</dbReference>